<organism evidence="22 23">
    <name type="scientific">Branchiostoma floridae</name>
    <name type="common">Florida lancelet</name>
    <name type="synonym">Amphioxus</name>
    <dbReference type="NCBI Taxonomy" id="7739"/>
    <lineage>
        <taxon>Eukaryota</taxon>
        <taxon>Metazoa</taxon>
        <taxon>Chordata</taxon>
        <taxon>Cephalochordata</taxon>
        <taxon>Leptocardii</taxon>
        <taxon>Amphioxiformes</taxon>
        <taxon>Branchiostomatidae</taxon>
        <taxon>Branchiostoma</taxon>
    </lineage>
</organism>
<keyword evidence="5" id="KW-0140">cGMP</keyword>
<feature type="region of interest" description="Disordered" evidence="20">
    <location>
        <begin position="930"/>
        <end position="993"/>
    </location>
</feature>
<dbReference type="PRINTS" id="PR00387">
    <property type="entry name" value="PDIESTERASE1"/>
</dbReference>
<feature type="compositionally biased region" description="Basic and acidic residues" evidence="20">
    <location>
        <begin position="961"/>
        <end position="973"/>
    </location>
</feature>
<feature type="binding site" evidence="18">
    <location>
        <position position="834"/>
    </location>
    <ligand>
        <name>Zn(2+)</name>
        <dbReference type="ChEBI" id="CHEBI:29105"/>
        <label>1</label>
    </ligand>
</feature>
<dbReference type="GO" id="GO:0007165">
    <property type="term" value="P:signal transduction"/>
    <property type="evidence" value="ECO:0007669"/>
    <property type="project" value="InterPro"/>
</dbReference>
<comment type="similarity">
    <text evidence="3 19">Belongs to the cyclic nucleotide phosphodiesterase family.</text>
</comment>
<comment type="cofactor">
    <cofactor evidence="1">
        <name>Mg(2+)</name>
        <dbReference type="ChEBI" id="CHEBI:18420"/>
    </cofactor>
</comment>
<dbReference type="PANTHER" id="PTHR11347">
    <property type="entry name" value="CYCLIC NUCLEOTIDE PHOSPHODIESTERASE"/>
    <property type="match status" value="1"/>
</dbReference>
<dbReference type="GO" id="GO:0004115">
    <property type="term" value="F:3',5'-cyclic-AMP phosphodiesterase activity"/>
    <property type="evidence" value="ECO:0000318"/>
    <property type="project" value="GO_Central"/>
</dbReference>
<sequence>MERESTCSVEPVSSDRSIDIEHNLISFADVEQWLDDNPECFEDYFLRKGRTESVRKWLSLHHDANEELTAAPVSNKYVQGTTLDSNTSGRPPPSKAHLRHQFARSRTRNVNFATSESGVSVEKEESRDSDRNKDKRIRFRKANSLPPNPSNILSMLLKSNVRLPRVNSKDIEDKRRLKAENEREFFLEIVKDMANDLDLTSLSYKILVNVGILLDADRCSLFLVEGPKGRRELVSKVFDVHAGTNVMPGYVGDNVVRIPWGMGIIGYVAEHGVQLNVPDAYQDSRFCDEVDKSTGYRTRSILCMPIKDSEGEVIGVAQAINKNPDGMPFDEEDVKVFATYLPFCGIGITNAKLFDISMREQERNRVLLEVARDLFEEQTCLDSIVLNIMMKALTLMKCERCSVLFLKNEGDQELSFTKSFNLTSSFSHTSRFSGKMRRVFEPILEDYTLYTVQSSESGSAPLVSNGIMDYVASRGEAVNIPDAYQDPRFDSESDKVLGIRSKSIMCVPIWDNHHEIIAVAQLLNKLDGHPFDEADEQLFKAFAIFCGLGINNTLMYSEITKAMAKQSVALEVVSYHAVVSEEDVESLKLDANPGASSIPVVEDLDLNAFTFNDFLLNRDEMLTASISMFESMGLVNKFQIDYETLCRLMLTVRKNYRNVAYHNWRHAFNVCQVMHALLTNGGMGEDLFSDDPGDQLRQQAGGLAEKMSSMEMLVLLVACLCHDLDHRGTNNAFQQKSQSPLAKLYGTFATMEHHHFNHAVMILNNQSHNIFSNLTNEEYSKVMKMLKHAILSTDLTLHFQIRKEFFSLASSGEFDRNDKKHREMLRGMLMTACDLAAVTKPWEIQKKVAELVTSEFFDQGDKERAELNLEPAALFDRRRKDDLPEMQLGWIDSVCFPLYEALVKVEPRLAPLRDGVMSNRDKWLKLNEERKSSMSVQSDEDRAIAGSTDSGGEDPSSVTAEYREEEALRRSFDSIEEGPSSPKAPPPTPREVKAVHFQEPLFERRGLTSKRHSITGRPFDRRLKVQTSISDRQIIVSRKWRSYEEKGGNGAQS</sequence>
<evidence type="ECO:0000256" key="4">
    <source>
        <dbReference type="ARBA" id="ARBA00022533"/>
    </source>
</evidence>
<keyword evidence="12" id="KW-0142">cGMP-binding</keyword>
<evidence type="ECO:0000256" key="5">
    <source>
        <dbReference type="ARBA" id="ARBA00022535"/>
    </source>
</evidence>
<dbReference type="SUPFAM" id="SSF55781">
    <property type="entry name" value="GAF domain-like"/>
    <property type="match status" value="2"/>
</dbReference>
<evidence type="ECO:0000256" key="3">
    <source>
        <dbReference type="ARBA" id="ARBA00007648"/>
    </source>
</evidence>
<dbReference type="OrthoDB" id="295473at2759"/>
<evidence type="ECO:0000256" key="14">
    <source>
        <dbReference type="ARBA" id="ARBA00037913"/>
    </source>
</evidence>
<comment type="pathway">
    <text evidence="14">Purine metabolism; 3',5'-cyclic GMP degradation; GMP from 3',5'-cyclic GMP: step 1/1.</text>
</comment>
<dbReference type="InterPro" id="IPR023088">
    <property type="entry name" value="PDEase"/>
</dbReference>
<dbReference type="Pfam" id="PF01590">
    <property type="entry name" value="GAF"/>
    <property type="match status" value="2"/>
</dbReference>
<feature type="compositionally biased region" description="Polar residues" evidence="20">
    <location>
        <begin position="77"/>
        <end position="89"/>
    </location>
</feature>
<dbReference type="Pfam" id="PF00233">
    <property type="entry name" value="PDEase_I"/>
    <property type="match status" value="1"/>
</dbReference>
<comment type="cofactor">
    <cofactor evidence="19">
        <name>a divalent metal cation</name>
        <dbReference type="ChEBI" id="CHEBI:60240"/>
    </cofactor>
    <text evidence="19">Binds 2 divalent metal cations per subunit. Site 1 may preferentially bind zinc ions, while site 2 has a preference for magnesium and/or manganese ions.</text>
</comment>
<dbReference type="PROSITE" id="PS51845">
    <property type="entry name" value="PDEASE_I_2"/>
    <property type="match status" value="1"/>
</dbReference>
<reference evidence="22" key="1">
    <citation type="journal article" date="2020" name="Nat. Ecol. Evol.">
        <title>Deeply conserved synteny resolves early events in vertebrate evolution.</title>
        <authorList>
            <person name="Simakov O."/>
            <person name="Marletaz F."/>
            <person name="Yue J.X."/>
            <person name="O'Connell B."/>
            <person name="Jenkins J."/>
            <person name="Brandt A."/>
            <person name="Calef R."/>
            <person name="Tung C.H."/>
            <person name="Huang T.K."/>
            <person name="Schmutz J."/>
            <person name="Satoh N."/>
            <person name="Yu J.K."/>
            <person name="Putnam N.H."/>
            <person name="Green R.E."/>
            <person name="Rokhsar D.S."/>
        </authorList>
    </citation>
    <scope>NUCLEOTIDE SEQUENCE [LARGE SCALE GENOMIC DNA]</scope>
    <source>
        <strain evidence="22">S238N-H82</strain>
    </source>
</reference>
<dbReference type="GO" id="GO:0010754">
    <property type="term" value="P:negative regulation of cGMP-mediated signaling"/>
    <property type="evidence" value="ECO:0000318"/>
    <property type="project" value="GO_Central"/>
</dbReference>
<feature type="binding site" evidence="18">
    <location>
        <position position="723"/>
    </location>
    <ligand>
        <name>Zn(2+)</name>
        <dbReference type="ChEBI" id="CHEBI:29105"/>
        <label>2</label>
    </ligand>
</feature>
<dbReference type="SUPFAM" id="SSF109604">
    <property type="entry name" value="HD-domain/PDEase-like"/>
    <property type="match status" value="1"/>
</dbReference>
<evidence type="ECO:0000256" key="20">
    <source>
        <dbReference type="SAM" id="MobiDB-lite"/>
    </source>
</evidence>
<evidence type="ECO:0000256" key="17">
    <source>
        <dbReference type="PIRSR" id="PIRSR623088-2"/>
    </source>
</evidence>
<evidence type="ECO:0000313" key="23">
    <source>
        <dbReference type="RefSeq" id="XP_035657762.1"/>
    </source>
</evidence>
<evidence type="ECO:0000256" key="2">
    <source>
        <dbReference type="ARBA" id="ARBA00001947"/>
    </source>
</evidence>
<dbReference type="EC" id="3.1.4.-" evidence="19"/>
<comment type="catalytic activity">
    <reaction evidence="13">
        <text>3',5'-cyclic GMP + H2O = GMP + H(+)</text>
        <dbReference type="Rhea" id="RHEA:16957"/>
        <dbReference type="ChEBI" id="CHEBI:15377"/>
        <dbReference type="ChEBI" id="CHEBI:15378"/>
        <dbReference type="ChEBI" id="CHEBI:57746"/>
        <dbReference type="ChEBI" id="CHEBI:58115"/>
        <dbReference type="EC" id="3.1.4.35"/>
    </reaction>
    <physiologicalReaction direction="left-to-right" evidence="13">
        <dbReference type="Rhea" id="RHEA:16958"/>
    </physiologicalReaction>
</comment>
<dbReference type="FunFam" id="3.30.450.40:FF:000015">
    <property type="entry name" value="Phosphodiesterase"/>
    <property type="match status" value="1"/>
</dbReference>
<evidence type="ECO:0000256" key="9">
    <source>
        <dbReference type="ARBA" id="ARBA00022741"/>
    </source>
</evidence>
<dbReference type="InterPro" id="IPR023174">
    <property type="entry name" value="PDEase_CS"/>
</dbReference>
<dbReference type="SMART" id="SM00471">
    <property type="entry name" value="HDc"/>
    <property type="match status" value="1"/>
</dbReference>
<dbReference type="FunFam" id="1.10.1300.10:FF:000003">
    <property type="entry name" value="Phosphodiesterase"/>
    <property type="match status" value="1"/>
</dbReference>
<dbReference type="OMA" id="HHDANEE"/>
<reference evidence="23" key="2">
    <citation type="submission" date="2025-08" db="UniProtKB">
        <authorList>
            <consortium name="RefSeq"/>
        </authorList>
    </citation>
    <scope>IDENTIFICATION</scope>
    <source>
        <strain evidence="23">S238N-H82</strain>
        <tissue evidence="23">Testes</tissue>
    </source>
</reference>
<feature type="binding site" evidence="18">
    <location>
        <position position="723"/>
    </location>
    <ligand>
        <name>Zn(2+)</name>
        <dbReference type="ChEBI" id="CHEBI:29105"/>
        <label>1</label>
    </ligand>
</feature>
<dbReference type="PROSITE" id="PS00126">
    <property type="entry name" value="PDEASE_I_1"/>
    <property type="match status" value="1"/>
</dbReference>
<keyword evidence="22" id="KW-1185">Reference proteome</keyword>
<accession>A0A9J7HGU5</accession>
<feature type="binding site" evidence="18">
    <location>
        <position position="722"/>
    </location>
    <ligand>
        <name>Zn(2+)</name>
        <dbReference type="ChEBI" id="CHEBI:29105"/>
        <label>1</label>
    </ligand>
</feature>
<dbReference type="GO" id="GO:0004118">
    <property type="term" value="F:3',5'-cGMP-stimulated cyclic-nucleotide phosphodiesterase activity"/>
    <property type="evidence" value="ECO:0000318"/>
    <property type="project" value="GO_Central"/>
</dbReference>
<dbReference type="GO" id="GO:0030553">
    <property type="term" value="F:cGMP binding"/>
    <property type="evidence" value="ECO:0007669"/>
    <property type="project" value="UniProtKB-KW"/>
</dbReference>
<dbReference type="KEGG" id="bfo:118403259"/>
<dbReference type="InterPro" id="IPR036971">
    <property type="entry name" value="PDEase_catalytic_dom_sf"/>
</dbReference>
<evidence type="ECO:0000256" key="10">
    <source>
        <dbReference type="ARBA" id="ARBA00022801"/>
    </source>
</evidence>
<evidence type="ECO:0000259" key="21">
    <source>
        <dbReference type="PROSITE" id="PS51845"/>
    </source>
</evidence>
<dbReference type="FunFam" id="3.30.450.40:FF:000004">
    <property type="entry name" value="Phosphodiesterase"/>
    <property type="match status" value="1"/>
</dbReference>
<dbReference type="Gene3D" id="1.10.1300.10">
    <property type="entry name" value="3'5'-cyclic nucleotide phosphodiesterase, catalytic domain"/>
    <property type="match status" value="1"/>
</dbReference>
<evidence type="ECO:0000256" key="6">
    <source>
        <dbReference type="ARBA" id="ARBA00022553"/>
    </source>
</evidence>
<evidence type="ECO:0000256" key="12">
    <source>
        <dbReference type="ARBA" id="ARBA00022992"/>
    </source>
</evidence>
<dbReference type="Gene3D" id="3.30.450.40">
    <property type="match status" value="2"/>
</dbReference>
<name>A0A9J7HGU5_BRAFL</name>
<evidence type="ECO:0000256" key="1">
    <source>
        <dbReference type="ARBA" id="ARBA00001946"/>
    </source>
</evidence>
<feature type="region of interest" description="Disordered" evidence="20">
    <location>
        <begin position="77"/>
        <end position="146"/>
    </location>
</feature>
<feature type="active site" description="Proton donor" evidence="16">
    <location>
        <position position="662"/>
    </location>
</feature>
<feature type="binding site" evidence="17">
    <location>
        <position position="834"/>
    </location>
    <ligand>
        <name>AMP</name>
        <dbReference type="ChEBI" id="CHEBI:456215"/>
    </ligand>
</feature>
<dbReference type="InterPro" id="IPR002073">
    <property type="entry name" value="PDEase_catalytic_dom"/>
</dbReference>
<dbReference type="CDD" id="cd00077">
    <property type="entry name" value="HDc"/>
    <property type="match status" value="1"/>
</dbReference>
<comment type="function">
    <text evidence="15">Plays a role in signal transduction by regulating the intracellular concentration of cyclic nucleotides. This phosphodiesterase catalyzes the specific hydrolysis of cGMP to 5'-GMP. Specifically regulates nitric-oxide-generated cGMP.</text>
</comment>
<evidence type="ECO:0000256" key="7">
    <source>
        <dbReference type="ARBA" id="ARBA00022723"/>
    </source>
</evidence>
<feature type="binding site" evidence="17">
    <location>
        <position position="887"/>
    </location>
    <ligand>
        <name>AMP</name>
        <dbReference type="ChEBI" id="CHEBI:456215"/>
    </ligand>
</feature>
<feature type="domain" description="PDEase" evidence="21">
    <location>
        <begin position="580"/>
        <end position="930"/>
    </location>
</feature>
<dbReference type="GeneID" id="118403259"/>
<evidence type="ECO:0000256" key="8">
    <source>
        <dbReference type="ARBA" id="ARBA00022737"/>
    </source>
</evidence>
<dbReference type="InterPro" id="IPR029016">
    <property type="entry name" value="GAF-like_dom_sf"/>
</dbReference>
<evidence type="ECO:0000256" key="11">
    <source>
        <dbReference type="ARBA" id="ARBA00022833"/>
    </source>
</evidence>
<dbReference type="GO" id="GO:0047555">
    <property type="term" value="F:3',5'-cyclic-GMP phosphodiesterase activity"/>
    <property type="evidence" value="ECO:0000318"/>
    <property type="project" value="GO_Central"/>
</dbReference>
<proteinExistence type="inferred from homology"/>
<dbReference type="InterPro" id="IPR003018">
    <property type="entry name" value="GAF"/>
</dbReference>
<dbReference type="SMART" id="SM00065">
    <property type="entry name" value="GAF"/>
    <property type="match status" value="2"/>
</dbReference>
<evidence type="ECO:0000256" key="18">
    <source>
        <dbReference type="PIRSR" id="PIRSR623088-3"/>
    </source>
</evidence>
<keyword evidence="4" id="KW-0021">Allosteric enzyme</keyword>
<keyword evidence="10 19" id="KW-0378">Hydrolase</keyword>
<feature type="binding site" evidence="17">
    <location>
        <position position="723"/>
    </location>
    <ligand>
        <name>AMP</name>
        <dbReference type="ChEBI" id="CHEBI:456215"/>
    </ligand>
</feature>
<feature type="binding site" evidence="18">
    <location>
        <position position="666"/>
    </location>
    <ligand>
        <name>Zn(2+)</name>
        <dbReference type="ChEBI" id="CHEBI:29105"/>
        <label>1</label>
    </ligand>
</feature>
<dbReference type="RefSeq" id="XP_035657762.1">
    <property type="nucleotide sequence ID" value="XM_035801869.1"/>
</dbReference>
<evidence type="ECO:0000256" key="13">
    <source>
        <dbReference type="ARBA" id="ARBA00036079"/>
    </source>
</evidence>
<evidence type="ECO:0000256" key="16">
    <source>
        <dbReference type="PIRSR" id="PIRSR623088-1"/>
    </source>
</evidence>
<dbReference type="InterPro" id="IPR003607">
    <property type="entry name" value="HD/PDEase_dom"/>
</dbReference>
<feature type="binding site" evidence="17">
    <location>
        <begin position="662"/>
        <end position="666"/>
    </location>
    <ligand>
        <name>AMP</name>
        <dbReference type="ChEBI" id="CHEBI:456215"/>
    </ligand>
</feature>
<dbReference type="Proteomes" id="UP000001554">
    <property type="component" value="Chromosome 16"/>
</dbReference>
<feature type="compositionally biased region" description="Basic residues" evidence="20">
    <location>
        <begin position="96"/>
        <end position="107"/>
    </location>
</feature>
<evidence type="ECO:0000256" key="19">
    <source>
        <dbReference type="RuleBase" id="RU363067"/>
    </source>
</evidence>
<evidence type="ECO:0000313" key="22">
    <source>
        <dbReference type="Proteomes" id="UP000001554"/>
    </source>
</evidence>
<gene>
    <name evidence="23" type="primary">LOC118403259</name>
</gene>
<dbReference type="GO" id="GO:0141162">
    <property type="term" value="P:negative regulation of cAMP/PKA signal transduction"/>
    <property type="evidence" value="ECO:0000318"/>
    <property type="project" value="GO_Central"/>
</dbReference>
<keyword evidence="9" id="KW-0547">Nucleotide-binding</keyword>
<evidence type="ECO:0000256" key="15">
    <source>
        <dbReference type="ARBA" id="ARBA00059501"/>
    </source>
</evidence>
<dbReference type="GO" id="GO:0046872">
    <property type="term" value="F:metal ion binding"/>
    <property type="evidence" value="ECO:0007669"/>
    <property type="project" value="UniProtKB-KW"/>
</dbReference>
<keyword evidence="8" id="KW-0677">Repeat</keyword>
<comment type="cofactor">
    <cofactor evidence="2">
        <name>Zn(2+)</name>
        <dbReference type="ChEBI" id="CHEBI:29105"/>
    </cofactor>
</comment>
<dbReference type="AlphaFoldDB" id="A0A9J7HGU5"/>
<keyword evidence="7 18" id="KW-0479">Metal-binding</keyword>
<keyword evidence="6" id="KW-0597">Phosphoprotein</keyword>
<feature type="compositionally biased region" description="Basic and acidic residues" evidence="20">
    <location>
        <begin position="121"/>
        <end position="133"/>
    </location>
</feature>
<protein>
    <recommendedName>
        <fullName evidence="19">Phosphodiesterase</fullName>
        <ecNumber evidence="19">3.1.4.-</ecNumber>
    </recommendedName>
</protein>
<keyword evidence="11" id="KW-0862">Zinc</keyword>